<accession>A0A0X8HE37</accession>
<dbReference type="STRING" id="507626.LOKO_01889"/>
<dbReference type="InterPro" id="IPR050345">
    <property type="entry name" value="Aliph_Amidase/BUP"/>
</dbReference>
<dbReference type="Proteomes" id="UP000063387">
    <property type="component" value="Chromosome"/>
</dbReference>
<evidence type="ECO:0000313" key="3">
    <source>
        <dbReference type="EMBL" id="AMD00957.1"/>
    </source>
</evidence>
<dbReference type="KEGG" id="hco:LOKO_01889"/>
<dbReference type="CDD" id="cd07197">
    <property type="entry name" value="nitrilase"/>
    <property type="match status" value="1"/>
</dbReference>
<dbReference type="Gene3D" id="3.60.110.10">
    <property type="entry name" value="Carbon-nitrogen hydrolase"/>
    <property type="match status" value="1"/>
</dbReference>
<name>A0A0X8HE37_9GAMM</name>
<dbReference type="RefSeq" id="WP_066448095.1">
    <property type="nucleotide sequence ID" value="NZ_CP014226.1"/>
</dbReference>
<dbReference type="EC" id="3.5.1.100" evidence="3"/>
<evidence type="ECO:0000256" key="1">
    <source>
        <dbReference type="ARBA" id="ARBA00022801"/>
    </source>
</evidence>
<keyword evidence="1 3" id="KW-0378">Hydrolase</keyword>
<dbReference type="PROSITE" id="PS50263">
    <property type="entry name" value="CN_HYDROLASE"/>
    <property type="match status" value="1"/>
</dbReference>
<protein>
    <submittedName>
        <fullName evidence="3">(R)-stereoselective amidase</fullName>
        <ecNumber evidence="3">3.5.1.100</ecNumber>
    </submittedName>
</protein>
<dbReference type="Pfam" id="PF00795">
    <property type="entry name" value="CN_hydrolase"/>
    <property type="match status" value="1"/>
</dbReference>
<dbReference type="InterPro" id="IPR003010">
    <property type="entry name" value="C-N_Hydrolase"/>
</dbReference>
<reference evidence="3 4" key="2">
    <citation type="submission" date="2016-02" db="EMBL/GenBank/DDBJ databases">
        <authorList>
            <person name="Wen L."/>
            <person name="He K."/>
            <person name="Yang H."/>
        </authorList>
    </citation>
    <scope>NUCLEOTIDE SEQUENCE [LARGE SCALE GENOMIC DNA]</scope>
    <source>
        <strain evidence="3 4">AGD 8-3</strain>
    </source>
</reference>
<organism evidence="3 4">
    <name type="scientific">Halomonas chromatireducens</name>
    <dbReference type="NCBI Taxonomy" id="507626"/>
    <lineage>
        <taxon>Bacteria</taxon>
        <taxon>Pseudomonadati</taxon>
        <taxon>Pseudomonadota</taxon>
        <taxon>Gammaproteobacteria</taxon>
        <taxon>Oceanospirillales</taxon>
        <taxon>Halomonadaceae</taxon>
        <taxon>Halomonas</taxon>
    </lineage>
</organism>
<evidence type="ECO:0000313" key="4">
    <source>
        <dbReference type="Proteomes" id="UP000063387"/>
    </source>
</evidence>
<reference evidence="3 4" key="1">
    <citation type="journal article" date="2016" name="Genome Announc.">
        <title>Draft Genome Sequence of 'Halomonas chromatireducens' Strain AGD 8-3, a Haloalkaliphilic Chromate- and Selenite-Reducing Gammaproteobacterium.</title>
        <authorList>
            <person name="Sharko F.S."/>
            <person name="Shapovalova A.A."/>
            <person name="Tsygankova S.V."/>
            <person name="Komova A.V."/>
            <person name="Boulygina E.S."/>
            <person name="Teslyuk A.B."/>
            <person name="Gotovtsev P.M."/>
            <person name="Namsaraev Z.B."/>
            <person name="Khijniak T.V."/>
            <person name="Nedoluzhko A.V."/>
            <person name="Vasilov R.G."/>
        </authorList>
    </citation>
    <scope>NUCLEOTIDE SEQUENCE [LARGE SCALE GENOMIC DNA]</scope>
    <source>
        <strain evidence="3 4">AGD 8-3</strain>
    </source>
</reference>
<gene>
    <name evidence="3" type="primary">ramA_1</name>
    <name evidence="3" type="ORF">LOKO_01889</name>
</gene>
<feature type="domain" description="CN hydrolase" evidence="2">
    <location>
        <begin position="1"/>
        <end position="237"/>
    </location>
</feature>
<dbReference type="GO" id="GO:0050126">
    <property type="term" value="F:N-carbamoylputrescine amidase activity"/>
    <property type="evidence" value="ECO:0007669"/>
    <property type="project" value="TreeGrafter"/>
</dbReference>
<evidence type="ECO:0000259" key="2">
    <source>
        <dbReference type="PROSITE" id="PS50263"/>
    </source>
</evidence>
<keyword evidence="4" id="KW-1185">Reference proteome</keyword>
<proteinExistence type="predicted"/>
<dbReference type="PATRIC" id="fig|507626.3.peg.1885"/>
<dbReference type="SUPFAM" id="SSF56317">
    <property type="entry name" value="Carbon-nitrogen hydrolase"/>
    <property type="match status" value="1"/>
</dbReference>
<sequence>MKLCAVQYASTTGDIEGNVARHTEFVELAASHDTELIFFPELSLTGYEPALAKGLATHEEDPILDVFQRLSDTHGIVIGVGLPLVSSTKPRIGMVVFQPHTGRHAYAKQRLHEDELPYFSAGEKPLLIETREHRLALAVCYESLQPDHVATAASLGADVYLASVAKLAPGMDEAHACYAAFARERTMTILMANCVGPCDGETGGGRSAAWIDRGKRTASLDDEQEAMLILDTTTLTARVLTLAARMA</sequence>
<dbReference type="PANTHER" id="PTHR43674">
    <property type="entry name" value="NITRILASE C965.09-RELATED"/>
    <property type="match status" value="1"/>
</dbReference>
<dbReference type="EMBL" id="CP014226">
    <property type="protein sequence ID" value="AMD00957.1"/>
    <property type="molecule type" value="Genomic_DNA"/>
</dbReference>
<dbReference type="GO" id="GO:0033388">
    <property type="term" value="P:putrescine biosynthetic process from arginine"/>
    <property type="evidence" value="ECO:0007669"/>
    <property type="project" value="TreeGrafter"/>
</dbReference>
<dbReference type="OrthoDB" id="9760188at2"/>
<dbReference type="AlphaFoldDB" id="A0A0X8HE37"/>
<dbReference type="InterPro" id="IPR036526">
    <property type="entry name" value="C-N_Hydrolase_sf"/>
</dbReference>
<dbReference type="PANTHER" id="PTHR43674:SF2">
    <property type="entry name" value="BETA-UREIDOPROPIONASE"/>
    <property type="match status" value="1"/>
</dbReference>